<dbReference type="GO" id="GO:0071846">
    <property type="term" value="P:actin filament debranching"/>
    <property type="evidence" value="ECO:0007669"/>
    <property type="project" value="InterPro"/>
</dbReference>
<evidence type="ECO:0000313" key="4">
    <source>
        <dbReference type="EnsemblMetazoa" id="AFAF013533-PA"/>
    </source>
</evidence>
<organism evidence="4 5">
    <name type="scientific">Anopheles farauti</name>
    <dbReference type="NCBI Taxonomy" id="69004"/>
    <lineage>
        <taxon>Eukaryota</taxon>
        <taxon>Metazoa</taxon>
        <taxon>Ecdysozoa</taxon>
        <taxon>Arthropoda</taxon>
        <taxon>Hexapoda</taxon>
        <taxon>Insecta</taxon>
        <taxon>Pterygota</taxon>
        <taxon>Neoptera</taxon>
        <taxon>Endopterygota</taxon>
        <taxon>Diptera</taxon>
        <taxon>Nematocera</taxon>
        <taxon>Culicoidea</taxon>
        <taxon>Culicidae</taxon>
        <taxon>Anophelinae</taxon>
        <taxon>Anopheles</taxon>
    </lineage>
</organism>
<dbReference type="STRING" id="69004.A0A182QN53"/>
<dbReference type="PANTHER" id="PTHR11249">
    <property type="entry name" value="GLIAL FACTOR NATURATION FACTOR"/>
    <property type="match status" value="1"/>
</dbReference>
<protein>
    <recommendedName>
        <fullName evidence="3">ADF-H domain-containing protein</fullName>
    </recommendedName>
</protein>
<dbReference type="Pfam" id="PF00241">
    <property type="entry name" value="Cofilin_ADF"/>
    <property type="match status" value="1"/>
</dbReference>
<dbReference type="GO" id="GO:0034316">
    <property type="term" value="P:negative regulation of Arp2/3 complex-mediated actin nucleation"/>
    <property type="evidence" value="ECO:0007669"/>
    <property type="project" value="TreeGrafter"/>
</dbReference>
<evidence type="ECO:0000256" key="1">
    <source>
        <dbReference type="ARBA" id="ARBA00010055"/>
    </source>
</evidence>
<reference evidence="4" key="2">
    <citation type="submission" date="2020-05" db="UniProtKB">
        <authorList>
            <consortium name="EnsemblMetazoa"/>
        </authorList>
    </citation>
    <scope>IDENTIFICATION</scope>
    <source>
        <strain evidence="4">FAR1</strain>
    </source>
</reference>
<dbReference type="CDD" id="cd11283">
    <property type="entry name" value="ADF_GMF-beta_like"/>
    <property type="match status" value="1"/>
</dbReference>
<keyword evidence="5" id="KW-1185">Reference proteome</keyword>
<accession>A0A182QN53</accession>
<dbReference type="GO" id="GO:0071933">
    <property type="term" value="F:Arp2/3 complex binding"/>
    <property type="evidence" value="ECO:0007669"/>
    <property type="project" value="InterPro"/>
</dbReference>
<dbReference type="GO" id="GO:0005634">
    <property type="term" value="C:nucleus"/>
    <property type="evidence" value="ECO:0007669"/>
    <property type="project" value="UniProtKB-SubCell"/>
</dbReference>
<dbReference type="InterPro" id="IPR029006">
    <property type="entry name" value="ADF-H/Gelsolin-like_dom_sf"/>
</dbReference>
<dbReference type="Gene3D" id="3.40.20.10">
    <property type="entry name" value="Severin"/>
    <property type="match status" value="1"/>
</dbReference>
<dbReference type="EnsemblMetazoa" id="AFAF013533-RA">
    <property type="protein sequence ID" value="AFAF013533-PA"/>
    <property type="gene ID" value="AFAF013533"/>
</dbReference>
<sequence length="161" mass="19449">MNLVLEKNCYIIPVSHWFYQLQTMTEAQICDISPEAKEEISKFRFRRNASNTALILKIDREKQLVTVDELLDDVAVEDLQEQLPSHQPRYIIYSYKMVHDDSRISYPMCFIFYTPRDSQMELCMLYAKTRMALQREADLTRYYEIRELDDMTEDWLREKLR</sequence>
<reference evidence="5" key="1">
    <citation type="submission" date="2014-01" db="EMBL/GenBank/DDBJ databases">
        <title>The Genome Sequence of Anopheles farauti FAR1 (V2).</title>
        <authorList>
            <consortium name="The Broad Institute Genomics Platform"/>
            <person name="Neafsey D.E."/>
            <person name="Besansky N."/>
            <person name="Howell P."/>
            <person name="Walton C."/>
            <person name="Young S.K."/>
            <person name="Zeng Q."/>
            <person name="Gargeya S."/>
            <person name="Fitzgerald M."/>
            <person name="Haas B."/>
            <person name="Abouelleil A."/>
            <person name="Allen A.W."/>
            <person name="Alvarado L."/>
            <person name="Arachchi H.M."/>
            <person name="Berlin A.M."/>
            <person name="Chapman S.B."/>
            <person name="Gainer-Dewar J."/>
            <person name="Goldberg J."/>
            <person name="Griggs A."/>
            <person name="Gujja S."/>
            <person name="Hansen M."/>
            <person name="Howarth C."/>
            <person name="Imamovic A."/>
            <person name="Ireland A."/>
            <person name="Larimer J."/>
            <person name="McCowan C."/>
            <person name="Murphy C."/>
            <person name="Pearson M."/>
            <person name="Poon T.W."/>
            <person name="Priest M."/>
            <person name="Roberts A."/>
            <person name="Saif S."/>
            <person name="Shea T."/>
            <person name="Sisk P."/>
            <person name="Sykes S."/>
            <person name="Wortman J."/>
            <person name="Nusbaum C."/>
            <person name="Birren B."/>
        </authorList>
    </citation>
    <scope>NUCLEOTIDE SEQUENCE [LARGE SCALE GENOMIC DNA]</scope>
    <source>
        <strain evidence="5">FAR1</strain>
    </source>
</reference>
<dbReference type="AlphaFoldDB" id="A0A182QN53"/>
<dbReference type="SUPFAM" id="SSF55753">
    <property type="entry name" value="Actin depolymerizing proteins"/>
    <property type="match status" value="1"/>
</dbReference>
<dbReference type="SMART" id="SM00102">
    <property type="entry name" value="ADF"/>
    <property type="match status" value="1"/>
</dbReference>
<evidence type="ECO:0000256" key="2">
    <source>
        <dbReference type="PIRNR" id="PIRNR001788"/>
    </source>
</evidence>
<feature type="domain" description="ADF-H" evidence="3">
    <location>
        <begin position="26"/>
        <end position="161"/>
    </location>
</feature>
<dbReference type="InterPro" id="IPR002108">
    <property type="entry name" value="ADF-H"/>
</dbReference>
<dbReference type="PANTHER" id="PTHR11249:SF2">
    <property type="entry name" value="GLIA MATURATION FACTOR"/>
    <property type="match status" value="1"/>
</dbReference>
<dbReference type="GO" id="GO:0003779">
    <property type="term" value="F:actin binding"/>
    <property type="evidence" value="ECO:0007669"/>
    <property type="project" value="InterPro"/>
</dbReference>
<dbReference type="GO" id="GO:0030864">
    <property type="term" value="C:cortical actin cytoskeleton"/>
    <property type="evidence" value="ECO:0007669"/>
    <property type="project" value="TreeGrafter"/>
</dbReference>
<dbReference type="InterPro" id="IPR011171">
    <property type="entry name" value="GMF"/>
</dbReference>
<evidence type="ECO:0000313" key="5">
    <source>
        <dbReference type="Proteomes" id="UP000075886"/>
    </source>
</evidence>
<dbReference type="PROSITE" id="PS51263">
    <property type="entry name" value="ADF_H"/>
    <property type="match status" value="1"/>
</dbReference>
<dbReference type="VEuPathDB" id="VectorBase:AFAF013533"/>
<dbReference type="PIRSF" id="PIRSF001788">
    <property type="entry name" value="GMF-beta"/>
    <property type="match status" value="1"/>
</dbReference>
<comment type="similarity">
    <text evidence="1 2">Belongs to the actin-binding proteins ADF family. GMF subfamily.</text>
</comment>
<dbReference type="Proteomes" id="UP000075886">
    <property type="component" value="Unassembled WGS sequence"/>
</dbReference>
<proteinExistence type="inferred from homology"/>
<name>A0A182QN53_9DIPT</name>
<evidence type="ECO:0000259" key="3">
    <source>
        <dbReference type="PROSITE" id="PS51263"/>
    </source>
</evidence>
<dbReference type="EMBL" id="AXCN02000665">
    <property type="status" value="NOT_ANNOTATED_CDS"/>
    <property type="molecule type" value="Genomic_DNA"/>
</dbReference>